<feature type="transmembrane region" description="Helical" evidence="1">
    <location>
        <begin position="195"/>
        <end position="214"/>
    </location>
</feature>
<reference evidence="3 4" key="1">
    <citation type="submission" date="2019-12" db="EMBL/GenBank/DDBJ databases">
        <title>Genome sequence of Streptomyces bambusae.</title>
        <authorList>
            <person name="Bansal K."/>
            <person name="Choksket S."/>
            <person name="Korpole S."/>
            <person name="Patil P.B."/>
        </authorList>
    </citation>
    <scope>NUCLEOTIDE SEQUENCE [LARGE SCALE GENOMIC DNA]</scope>
    <source>
        <strain evidence="3 4">SK60</strain>
    </source>
</reference>
<accession>A0ABS6Z858</accession>
<dbReference type="RefSeq" id="WP_219668397.1">
    <property type="nucleotide sequence ID" value="NZ_WTFF01000130.1"/>
</dbReference>
<keyword evidence="1" id="KW-0812">Transmembrane</keyword>
<feature type="transmembrane region" description="Helical" evidence="1">
    <location>
        <begin position="138"/>
        <end position="161"/>
    </location>
</feature>
<comment type="caution">
    <text evidence="3">The sequence shown here is derived from an EMBL/GenBank/DDBJ whole genome shotgun (WGS) entry which is preliminary data.</text>
</comment>
<proteinExistence type="predicted"/>
<feature type="transmembrane region" description="Helical" evidence="1">
    <location>
        <begin position="334"/>
        <end position="353"/>
    </location>
</feature>
<feature type="transmembrane region" description="Helical" evidence="1">
    <location>
        <begin position="226"/>
        <end position="245"/>
    </location>
</feature>
<keyword evidence="1" id="KW-1133">Transmembrane helix</keyword>
<dbReference type="PANTHER" id="PTHR30590">
    <property type="entry name" value="INNER MEMBRANE PROTEIN"/>
    <property type="match status" value="1"/>
</dbReference>
<keyword evidence="1" id="KW-0472">Membrane</keyword>
<feature type="domain" description="DUF418" evidence="2">
    <location>
        <begin position="299"/>
        <end position="403"/>
    </location>
</feature>
<feature type="transmembrane region" description="Helical" evidence="1">
    <location>
        <begin position="98"/>
        <end position="126"/>
    </location>
</feature>
<dbReference type="InterPro" id="IPR007349">
    <property type="entry name" value="DUF418"/>
</dbReference>
<dbReference type="EMBL" id="WTFF01000130">
    <property type="protein sequence ID" value="MBW5483915.1"/>
    <property type="molecule type" value="Genomic_DNA"/>
</dbReference>
<keyword evidence="4" id="KW-1185">Reference proteome</keyword>
<sequence length="419" mass="42798">MRRPRIPWTVAAGSGEGGRLVGVDAVRGLAVLGMFAAHVGPGPGSSPAGFAVVAADGRAPALFTLLAGFSLALAQRHRPATRPAGSGSTLRPLLMRSAVLAALGLALASLWPGILVILAFFAFYFLAAEPFTRLSAPVLTAVAAVSTVAGPLLSFLLGPLFGYEVSGRGSVPELADLTSWSGAGRLLDALLLSGAYPLLTYLPYVLVGMALGRVGDLRDPAVARRMAGWGAVAAAAAYGTAWLAVEVAGGRERLLATIAARHPEALGAEDPLRAVLGRQFGAIPSTSWDWLLVAEPYSQTPLETIANAGVGCVLIGGFALLARARLGVRLLRVPAALGAMALSAYVIHALVLAGPAYGAQSGTALAAFCGTALCAAWAWQRALAGRPLGRGPVEHLLRLATHGRTSPTKPVPAAVGSRA</sequence>
<evidence type="ECO:0000256" key="1">
    <source>
        <dbReference type="SAM" id="Phobius"/>
    </source>
</evidence>
<name>A0ABS6Z858_9ACTN</name>
<dbReference type="InterPro" id="IPR052529">
    <property type="entry name" value="Bact_Transport_Assoc"/>
</dbReference>
<feature type="transmembrane region" description="Helical" evidence="1">
    <location>
        <begin position="359"/>
        <end position="379"/>
    </location>
</feature>
<evidence type="ECO:0000313" key="3">
    <source>
        <dbReference type="EMBL" id="MBW5483915.1"/>
    </source>
</evidence>
<organism evidence="3 4">
    <name type="scientific">Streptomyces bambusae</name>
    <dbReference type="NCBI Taxonomy" id="1550616"/>
    <lineage>
        <taxon>Bacteria</taxon>
        <taxon>Bacillati</taxon>
        <taxon>Actinomycetota</taxon>
        <taxon>Actinomycetes</taxon>
        <taxon>Kitasatosporales</taxon>
        <taxon>Streptomycetaceae</taxon>
        <taxon>Streptomyces</taxon>
    </lineage>
</organism>
<evidence type="ECO:0000313" key="4">
    <source>
        <dbReference type="Proteomes" id="UP000812013"/>
    </source>
</evidence>
<dbReference type="Proteomes" id="UP000812013">
    <property type="component" value="Unassembled WGS sequence"/>
</dbReference>
<dbReference type="Pfam" id="PF04235">
    <property type="entry name" value="DUF418"/>
    <property type="match status" value="1"/>
</dbReference>
<protein>
    <submittedName>
        <fullName evidence="3">DUF418 domain-containing protein</fullName>
    </submittedName>
</protein>
<dbReference type="PANTHER" id="PTHR30590:SF3">
    <property type="entry name" value="HYPOTHETICAL MEMBRANE SPANNING PROTEIN"/>
    <property type="match status" value="1"/>
</dbReference>
<gene>
    <name evidence="3" type="ORF">GPJ59_19015</name>
</gene>
<evidence type="ECO:0000259" key="2">
    <source>
        <dbReference type="Pfam" id="PF04235"/>
    </source>
</evidence>